<evidence type="ECO:0000256" key="6">
    <source>
        <dbReference type="ARBA" id="ARBA00023002"/>
    </source>
</evidence>
<comment type="similarity">
    <text evidence="2 8">Belongs to the zinc-containing alcohol dehydrogenase family.</text>
</comment>
<dbReference type="Gene3D" id="3.40.50.720">
    <property type="entry name" value="NAD(P)-binding Rossmann-like Domain"/>
    <property type="match status" value="1"/>
</dbReference>
<dbReference type="FunFam" id="3.40.50.720:FF:000039">
    <property type="entry name" value="Alcohol dehydrogenase AdhP"/>
    <property type="match status" value="1"/>
</dbReference>
<dbReference type="InterPro" id="IPR036291">
    <property type="entry name" value="NAD(P)-bd_dom_sf"/>
</dbReference>
<gene>
    <name evidence="10" type="ORF">SmJEL517_g00716</name>
</gene>
<dbReference type="Pfam" id="PF00107">
    <property type="entry name" value="ADH_zinc_N"/>
    <property type="match status" value="1"/>
</dbReference>
<evidence type="ECO:0000256" key="8">
    <source>
        <dbReference type="RuleBase" id="RU361277"/>
    </source>
</evidence>
<comment type="caution">
    <text evidence="10">The sequence shown here is derived from an EMBL/GenBank/DDBJ whole genome shotgun (WGS) entry which is preliminary data.</text>
</comment>
<dbReference type="RefSeq" id="XP_031027588.1">
    <property type="nucleotide sequence ID" value="XM_031166645.1"/>
</dbReference>
<dbReference type="Proteomes" id="UP000319731">
    <property type="component" value="Unassembled WGS sequence"/>
</dbReference>
<dbReference type="Pfam" id="PF08240">
    <property type="entry name" value="ADH_N"/>
    <property type="match status" value="1"/>
</dbReference>
<dbReference type="PANTHER" id="PTHR42940:SF3">
    <property type="entry name" value="ALCOHOL DEHYDROGENASE 1-RELATED"/>
    <property type="match status" value="1"/>
</dbReference>
<protein>
    <recommendedName>
        <fullName evidence="3">alcohol dehydrogenase</fullName>
        <ecNumber evidence="3">1.1.1.1</ecNumber>
    </recommendedName>
</protein>
<evidence type="ECO:0000256" key="3">
    <source>
        <dbReference type="ARBA" id="ARBA00013190"/>
    </source>
</evidence>
<organism evidence="10 11">
    <name type="scientific">Synchytrium microbalum</name>
    <dbReference type="NCBI Taxonomy" id="1806994"/>
    <lineage>
        <taxon>Eukaryota</taxon>
        <taxon>Fungi</taxon>
        <taxon>Fungi incertae sedis</taxon>
        <taxon>Chytridiomycota</taxon>
        <taxon>Chytridiomycota incertae sedis</taxon>
        <taxon>Chytridiomycetes</taxon>
        <taxon>Synchytriales</taxon>
        <taxon>Synchytriaceae</taxon>
        <taxon>Synchytrium</taxon>
    </lineage>
</organism>
<dbReference type="SUPFAM" id="SSF51735">
    <property type="entry name" value="NAD(P)-binding Rossmann-fold domains"/>
    <property type="match status" value="1"/>
</dbReference>
<dbReference type="PANTHER" id="PTHR42940">
    <property type="entry name" value="ALCOHOL DEHYDROGENASE 1-RELATED"/>
    <property type="match status" value="1"/>
</dbReference>
<evidence type="ECO:0000259" key="9">
    <source>
        <dbReference type="SMART" id="SM00829"/>
    </source>
</evidence>
<evidence type="ECO:0000256" key="2">
    <source>
        <dbReference type="ARBA" id="ARBA00008072"/>
    </source>
</evidence>
<dbReference type="InterPro" id="IPR013154">
    <property type="entry name" value="ADH-like_N"/>
</dbReference>
<comment type="cofactor">
    <cofactor evidence="1 8">
        <name>Zn(2+)</name>
        <dbReference type="ChEBI" id="CHEBI:29105"/>
    </cofactor>
</comment>
<dbReference type="EMBL" id="QEAO01000002">
    <property type="protein sequence ID" value="TPX37677.1"/>
    <property type="molecule type" value="Genomic_DNA"/>
</dbReference>
<dbReference type="Gene3D" id="3.90.180.10">
    <property type="entry name" value="Medium-chain alcohol dehydrogenases, catalytic domain"/>
    <property type="match status" value="1"/>
</dbReference>
<evidence type="ECO:0000256" key="1">
    <source>
        <dbReference type="ARBA" id="ARBA00001947"/>
    </source>
</evidence>
<name>A0A507C9C9_9FUNG</name>
<keyword evidence="4 8" id="KW-0479">Metal-binding</keyword>
<evidence type="ECO:0000313" key="11">
    <source>
        <dbReference type="Proteomes" id="UP000319731"/>
    </source>
</evidence>
<dbReference type="InterPro" id="IPR002328">
    <property type="entry name" value="ADH_Zn_CS"/>
</dbReference>
<sequence length="351" mass="36775">MVAATTDVPTTQRAAVNKSFGHTATLETIAVKTPASDEVLVHITHTGVCHTDLHALEGDIPTPLPLVGGHEGVGIVVQLGDKVTNVKLGDRVGVNYIWSSCGTCDYCLEGDFQVCRTLGMGGIHVDGTFQEYQIAKAAYVVPIPDNVSDVDAAPILCAGVTVFRGLKDTNCQPGQFVAIVGAGGGLGHLATQYAKAMGFRVVAIDAGAAKEALTKSLGAEIFIDVAQSKNLVEDVVKATNGGVQGALIVATNQSAFSTAPYYLRPTGTMVCVGAPKDGKLEVILGVAIIRRLTLKGSILGSRNDMKMAMDFVARGLVVPHIEVCGLSEINSVYERMRKGEIAGRVVLDTTK</sequence>
<dbReference type="OrthoDB" id="1879366at2759"/>
<keyword evidence="5 8" id="KW-0862">Zinc</keyword>
<dbReference type="InterPro" id="IPR020843">
    <property type="entry name" value="ER"/>
</dbReference>
<dbReference type="GO" id="GO:0005737">
    <property type="term" value="C:cytoplasm"/>
    <property type="evidence" value="ECO:0007669"/>
    <property type="project" value="TreeGrafter"/>
</dbReference>
<dbReference type="CDD" id="cd08297">
    <property type="entry name" value="CAD3"/>
    <property type="match status" value="1"/>
</dbReference>
<dbReference type="GeneID" id="42001942"/>
<dbReference type="InterPro" id="IPR011032">
    <property type="entry name" value="GroES-like_sf"/>
</dbReference>
<dbReference type="GO" id="GO:0004022">
    <property type="term" value="F:alcohol dehydrogenase (NAD+) activity"/>
    <property type="evidence" value="ECO:0007669"/>
    <property type="project" value="UniProtKB-EC"/>
</dbReference>
<feature type="domain" description="Enoyl reductase (ER)" evidence="9">
    <location>
        <begin position="24"/>
        <end position="347"/>
    </location>
</feature>
<evidence type="ECO:0000313" key="10">
    <source>
        <dbReference type="EMBL" id="TPX37677.1"/>
    </source>
</evidence>
<dbReference type="SMART" id="SM00829">
    <property type="entry name" value="PKS_ER"/>
    <property type="match status" value="1"/>
</dbReference>
<keyword evidence="11" id="KW-1185">Reference proteome</keyword>
<evidence type="ECO:0000256" key="7">
    <source>
        <dbReference type="ARBA" id="ARBA00023027"/>
    </source>
</evidence>
<accession>A0A507C9C9</accession>
<keyword evidence="6" id="KW-0560">Oxidoreductase</keyword>
<reference evidence="10 11" key="1">
    <citation type="journal article" date="2019" name="Sci. Rep.">
        <title>Comparative genomics of chytrid fungi reveal insights into the obligate biotrophic and pathogenic lifestyle of Synchytrium endobioticum.</title>
        <authorList>
            <person name="van de Vossenberg B.T.L.H."/>
            <person name="Warris S."/>
            <person name="Nguyen H.D.T."/>
            <person name="van Gent-Pelzer M.P.E."/>
            <person name="Joly D.L."/>
            <person name="van de Geest H.C."/>
            <person name="Bonants P.J.M."/>
            <person name="Smith D.S."/>
            <person name="Levesque C.A."/>
            <person name="van der Lee T.A.J."/>
        </authorList>
    </citation>
    <scope>NUCLEOTIDE SEQUENCE [LARGE SCALE GENOMIC DNA]</scope>
    <source>
        <strain evidence="10 11">JEL517</strain>
    </source>
</reference>
<dbReference type="EC" id="1.1.1.1" evidence="3"/>
<dbReference type="AlphaFoldDB" id="A0A507C9C9"/>
<dbReference type="STRING" id="1806994.A0A507C9C9"/>
<evidence type="ECO:0000256" key="4">
    <source>
        <dbReference type="ARBA" id="ARBA00022723"/>
    </source>
</evidence>
<evidence type="ECO:0000256" key="5">
    <source>
        <dbReference type="ARBA" id="ARBA00022833"/>
    </source>
</evidence>
<dbReference type="GO" id="GO:0008270">
    <property type="term" value="F:zinc ion binding"/>
    <property type="evidence" value="ECO:0007669"/>
    <property type="project" value="InterPro"/>
</dbReference>
<dbReference type="PROSITE" id="PS00059">
    <property type="entry name" value="ADH_ZINC"/>
    <property type="match status" value="1"/>
</dbReference>
<proteinExistence type="inferred from homology"/>
<keyword evidence="7" id="KW-0520">NAD</keyword>
<dbReference type="InterPro" id="IPR013149">
    <property type="entry name" value="ADH-like_C"/>
</dbReference>
<dbReference type="SUPFAM" id="SSF50129">
    <property type="entry name" value="GroES-like"/>
    <property type="match status" value="1"/>
</dbReference>